<evidence type="ECO:0000259" key="2">
    <source>
        <dbReference type="Pfam" id="PF04909"/>
    </source>
</evidence>
<dbReference type="Gene3D" id="3.20.20.140">
    <property type="entry name" value="Metal-dependent hydrolases"/>
    <property type="match status" value="1"/>
</dbReference>
<keyword evidence="4" id="KW-1185">Reference proteome</keyword>
<proteinExistence type="inferred from homology"/>
<dbReference type="Pfam" id="PF04909">
    <property type="entry name" value="Amidohydro_2"/>
    <property type="match status" value="1"/>
</dbReference>
<comment type="similarity">
    <text evidence="1">Belongs to the metallo-dependent hydrolases superfamily.</text>
</comment>
<dbReference type="AlphaFoldDB" id="A0A7Y9J3Z5"/>
<organism evidence="3 4">
    <name type="scientific">Actinomycetospora corticicola</name>
    <dbReference type="NCBI Taxonomy" id="663602"/>
    <lineage>
        <taxon>Bacteria</taxon>
        <taxon>Bacillati</taxon>
        <taxon>Actinomycetota</taxon>
        <taxon>Actinomycetes</taxon>
        <taxon>Pseudonocardiales</taxon>
        <taxon>Pseudonocardiaceae</taxon>
        <taxon>Actinomycetospora</taxon>
    </lineage>
</organism>
<evidence type="ECO:0000313" key="4">
    <source>
        <dbReference type="Proteomes" id="UP000535890"/>
    </source>
</evidence>
<dbReference type="EMBL" id="JACCBN010000001">
    <property type="protein sequence ID" value="NYD34583.1"/>
    <property type="molecule type" value="Genomic_DNA"/>
</dbReference>
<gene>
    <name evidence="3" type="ORF">BJ983_000685</name>
</gene>
<dbReference type="InterPro" id="IPR006680">
    <property type="entry name" value="Amidohydro-rel"/>
</dbReference>
<evidence type="ECO:0000256" key="1">
    <source>
        <dbReference type="ARBA" id="ARBA00038310"/>
    </source>
</evidence>
<dbReference type="GO" id="GO:0016787">
    <property type="term" value="F:hydrolase activity"/>
    <property type="evidence" value="ECO:0007669"/>
    <property type="project" value="UniProtKB-KW"/>
</dbReference>
<name>A0A7Y9J3Z5_9PSEU</name>
<dbReference type="InterPro" id="IPR052350">
    <property type="entry name" value="Metallo-dep_Lactonases"/>
</dbReference>
<evidence type="ECO:0000313" key="3">
    <source>
        <dbReference type="EMBL" id="NYD34583.1"/>
    </source>
</evidence>
<dbReference type="Proteomes" id="UP000535890">
    <property type="component" value="Unassembled WGS sequence"/>
</dbReference>
<keyword evidence="3" id="KW-0378">Hydrolase</keyword>
<dbReference type="PANTHER" id="PTHR43569:SF1">
    <property type="entry name" value="BLL3371 PROTEIN"/>
    <property type="match status" value="1"/>
</dbReference>
<dbReference type="SUPFAM" id="SSF51556">
    <property type="entry name" value="Metallo-dependent hydrolases"/>
    <property type="match status" value="1"/>
</dbReference>
<protein>
    <submittedName>
        <fullName evidence="3">Putative TIM-barrel fold metal-dependent hydrolase</fullName>
    </submittedName>
</protein>
<feature type="domain" description="Amidohydrolase-related" evidence="2">
    <location>
        <begin position="9"/>
        <end position="317"/>
    </location>
</feature>
<accession>A0A7Y9J3Z5</accession>
<comment type="caution">
    <text evidence="3">The sequence shown here is derived from an EMBL/GenBank/DDBJ whole genome shotgun (WGS) entry which is preliminary data.</text>
</comment>
<dbReference type="InterPro" id="IPR032466">
    <property type="entry name" value="Metal_Hydrolase"/>
</dbReference>
<dbReference type="RefSeq" id="WP_343053679.1">
    <property type="nucleotide sequence ID" value="NZ_BAABHP010000018.1"/>
</dbReference>
<sequence>MTEPDLPVVDAHHHLVEDAADRMAALWGRRTLLAGDYAELVGEERVVATVAVEGHTRYRTSGPEHLRPVGETEFLAGQGDGRIAAAIVGNADLRGGDRVREVLESHLAAAPDRFRGIRQAALWDEDPAVLGGLFDLPPHLYADTSFRAGFAHLEPLGLVFDAFVLAPQLADVVDLARAFPDTRIVLDHLGNPVGTGRHTGRMADQFPAWRRHMAELARCPAVTVKMSGLGTFLSGSASYRADPPVGPDVLAEEWRPWVEETVELFGADRVMFGSNLPTDRVGPFPTILGAFQVITRHCSDAERRALFAGTAATVYRLDLPRGAAASPSS</sequence>
<dbReference type="PANTHER" id="PTHR43569">
    <property type="entry name" value="AMIDOHYDROLASE"/>
    <property type="match status" value="1"/>
</dbReference>
<reference evidence="3 4" key="1">
    <citation type="submission" date="2020-07" db="EMBL/GenBank/DDBJ databases">
        <title>Sequencing the genomes of 1000 actinobacteria strains.</title>
        <authorList>
            <person name="Klenk H.-P."/>
        </authorList>
    </citation>
    <scope>NUCLEOTIDE SEQUENCE [LARGE SCALE GENOMIC DNA]</scope>
    <source>
        <strain evidence="3 4">DSM 45772</strain>
    </source>
</reference>